<evidence type="ECO:0000256" key="4">
    <source>
        <dbReference type="ARBA" id="ARBA00022989"/>
    </source>
</evidence>
<reference evidence="11" key="1">
    <citation type="submission" date="2023-11" db="EMBL/GenBank/DDBJ databases">
        <title>Genome assemblies of two species of porcelain crab, Petrolisthes cinctipes and Petrolisthes manimaculis (Anomura: Porcellanidae).</title>
        <authorList>
            <person name="Angst P."/>
        </authorList>
    </citation>
    <scope>NUCLEOTIDE SEQUENCE</scope>
    <source>
        <strain evidence="11">PB745_02</strain>
        <tissue evidence="11">Gill</tissue>
    </source>
</reference>
<evidence type="ECO:0000256" key="8">
    <source>
        <dbReference type="RuleBase" id="RU000405"/>
    </source>
</evidence>
<dbReference type="Proteomes" id="UP001292094">
    <property type="component" value="Unassembled WGS sequence"/>
</dbReference>
<evidence type="ECO:0000256" key="6">
    <source>
        <dbReference type="ARBA" id="ARBA00023180"/>
    </source>
</evidence>
<name>A0AAE1PAA6_9EUCA</name>
<dbReference type="FunFam" id="3.30.70.1230:FF:000015">
    <property type="entry name" value="Guanylate cyclase"/>
    <property type="match status" value="1"/>
</dbReference>
<dbReference type="GO" id="GO:0000166">
    <property type="term" value="F:nucleotide binding"/>
    <property type="evidence" value="ECO:0007669"/>
    <property type="project" value="UniProtKB-KW"/>
</dbReference>
<dbReference type="PANTHER" id="PTHR11920">
    <property type="entry name" value="GUANYLYL CYCLASE"/>
    <property type="match status" value="1"/>
</dbReference>
<dbReference type="GO" id="GO:0035556">
    <property type="term" value="P:intracellular signal transduction"/>
    <property type="evidence" value="ECO:0007669"/>
    <property type="project" value="InterPro"/>
</dbReference>
<comment type="similarity">
    <text evidence="8">Belongs to the adenylyl cyclase class-4/guanylyl cyclase family.</text>
</comment>
<evidence type="ECO:0000313" key="12">
    <source>
        <dbReference type="Proteomes" id="UP001292094"/>
    </source>
</evidence>
<dbReference type="InterPro" id="IPR029787">
    <property type="entry name" value="Nucleotide_cyclase"/>
</dbReference>
<dbReference type="GO" id="GO:0004383">
    <property type="term" value="F:guanylate cyclase activity"/>
    <property type="evidence" value="ECO:0007669"/>
    <property type="project" value="TreeGrafter"/>
</dbReference>
<dbReference type="Pfam" id="PF08376">
    <property type="entry name" value="NIT"/>
    <property type="match status" value="1"/>
</dbReference>
<keyword evidence="2 9" id="KW-0812">Transmembrane</keyword>
<dbReference type="PROSITE" id="PS00452">
    <property type="entry name" value="GUANYLATE_CYCLASE_1"/>
    <property type="match status" value="1"/>
</dbReference>
<keyword evidence="7 8" id="KW-0456">Lyase</keyword>
<dbReference type="GO" id="GO:0001653">
    <property type="term" value="F:peptide receptor activity"/>
    <property type="evidence" value="ECO:0007669"/>
    <property type="project" value="TreeGrafter"/>
</dbReference>
<comment type="caution">
    <text evidence="11">The sequence shown here is derived from an EMBL/GenBank/DDBJ whole genome shotgun (WGS) entry which is preliminary data.</text>
</comment>
<dbReference type="EMBL" id="JAWZYT010002353">
    <property type="protein sequence ID" value="KAK4304965.1"/>
    <property type="molecule type" value="Genomic_DNA"/>
</dbReference>
<dbReference type="SMART" id="SM00044">
    <property type="entry name" value="CYCc"/>
    <property type="match status" value="1"/>
</dbReference>
<dbReference type="InterPro" id="IPR013587">
    <property type="entry name" value="Nitrate/nitrite_sensing"/>
</dbReference>
<dbReference type="InterPro" id="IPR018297">
    <property type="entry name" value="A/G_cyclase_CS"/>
</dbReference>
<evidence type="ECO:0000313" key="11">
    <source>
        <dbReference type="EMBL" id="KAK4304965.1"/>
    </source>
</evidence>
<dbReference type="CDD" id="cd07302">
    <property type="entry name" value="CHD"/>
    <property type="match status" value="1"/>
</dbReference>
<dbReference type="SUPFAM" id="SSF55073">
    <property type="entry name" value="Nucleotide cyclase"/>
    <property type="match status" value="1"/>
</dbReference>
<dbReference type="PROSITE" id="PS50125">
    <property type="entry name" value="GUANYLATE_CYCLASE_2"/>
    <property type="match status" value="1"/>
</dbReference>
<sequence>MNITSVYERTNLIIENLRQWPEVHHHSSPSTKLFKSRVRFQIRLQDFRDSIDPLEAYVMRILRWYNNANTILLRVLAFTISNADASMLWRTLISYQNVMQSEEQFGIAMVYGAAYLLRGNLDQPSYLSWVEANSLAWHWLNQTRVLSPVMESRLNDVGIILNEPTRISQWKNIIGNDKREGSLQLADQFMQESANFIDSIREIEASLVDDIENAITDEMDVADKQYSFALTVLIIVLIISPVIIILVRRATALIHVYAFDLLQKSAAVKQEKRKSDNLLYQLLPRTVAHYLKQSKQVPAEYFESVTIYLSDIVGFTRIASESSPLQVVTLLNTLYKQFDASIEKYDVYKMETIGDAYMVVSGLPNRNGQRHASEVADVALTLLELVSRFELLHKKGEMLQVRIGLHSGTCVAGVVGTKMPRYCMFGKTITTAHFMESNGLPMKIHVSETTHKILEGTGRYQLQFHRRMQVVSKYKINTPQELEMDTYWLLGRVSATDNPSSVNMSQQDQTPAFLQYLYQGEGKTQRPVFNEPRF</sequence>
<comment type="subcellular location">
    <subcellularLocation>
        <location evidence="1">Membrane</location>
    </subcellularLocation>
</comment>
<dbReference type="AlphaFoldDB" id="A0AAE1PAA6"/>
<dbReference type="PANTHER" id="PTHR11920:SF504">
    <property type="entry name" value="GUANYLATE CYCLASE"/>
    <property type="match status" value="1"/>
</dbReference>
<accession>A0AAE1PAA6</accession>
<feature type="transmembrane region" description="Helical" evidence="9">
    <location>
        <begin position="226"/>
        <end position="247"/>
    </location>
</feature>
<dbReference type="Gene3D" id="3.30.70.1230">
    <property type="entry name" value="Nucleotide cyclase"/>
    <property type="match status" value="1"/>
</dbReference>
<protein>
    <recommendedName>
        <fullName evidence="10">Guanylate cyclase domain-containing protein</fullName>
    </recommendedName>
</protein>
<evidence type="ECO:0000256" key="1">
    <source>
        <dbReference type="ARBA" id="ARBA00004370"/>
    </source>
</evidence>
<dbReference type="GO" id="GO:0004016">
    <property type="term" value="F:adenylate cyclase activity"/>
    <property type="evidence" value="ECO:0007669"/>
    <property type="project" value="TreeGrafter"/>
</dbReference>
<dbReference type="InterPro" id="IPR001054">
    <property type="entry name" value="A/G_cyclase"/>
</dbReference>
<keyword evidence="12" id="KW-1185">Reference proteome</keyword>
<evidence type="ECO:0000256" key="5">
    <source>
        <dbReference type="ARBA" id="ARBA00023136"/>
    </source>
</evidence>
<feature type="domain" description="Guanylate cyclase" evidence="10">
    <location>
        <begin position="306"/>
        <end position="436"/>
    </location>
</feature>
<keyword evidence="3" id="KW-0547">Nucleotide-binding</keyword>
<dbReference type="InterPro" id="IPR050401">
    <property type="entry name" value="Cyclic_nucleotide_synthase"/>
</dbReference>
<proteinExistence type="inferred from homology"/>
<evidence type="ECO:0000256" key="7">
    <source>
        <dbReference type="ARBA" id="ARBA00023239"/>
    </source>
</evidence>
<dbReference type="Gene3D" id="6.10.250.780">
    <property type="match status" value="1"/>
</dbReference>
<evidence type="ECO:0000256" key="3">
    <source>
        <dbReference type="ARBA" id="ARBA00022741"/>
    </source>
</evidence>
<keyword evidence="6" id="KW-0325">Glycoprotein</keyword>
<dbReference type="GO" id="GO:0005886">
    <property type="term" value="C:plasma membrane"/>
    <property type="evidence" value="ECO:0007669"/>
    <property type="project" value="TreeGrafter"/>
</dbReference>
<evidence type="ECO:0000256" key="9">
    <source>
        <dbReference type="SAM" id="Phobius"/>
    </source>
</evidence>
<organism evidence="11 12">
    <name type="scientific">Petrolisthes manimaculis</name>
    <dbReference type="NCBI Taxonomy" id="1843537"/>
    <lineage>
        <taxon>Eukaryota</taxon>
        <taxon>Metazoa</taxon>
        <taxon>Ecdysozoa</taxon>
        <taxon>Arthropoda</taxon>
        <taxon>Crustacea</taxon>
        <taxon>Multicrustacea</taxon>
        <taxon>Malacostraca</taxon>
        <taxon>Eumalacostraca</taxon>
        <taxon>Eucarida</taxon>
        <taxon>Decapoda</taxon>
        <taxon>Pleocyemata</taxon>
        <taxon>Anomura</taxon>
        <taxon>Galatheoidea</taxon>
        <taxon>Porcellanidae</taxon>
        <taxon>Petrolisthes</taxon>
    </lineage>
</organism>
<evidence type="ECO:0000259" key="10">
    <source>
        <dbReference type="PROSITE" id="PS50125"/>
    </source>
</evidence>
<evidence type="ECO:0000256" key="2">
    <source>
        <dbReference type="ARBA" id="ARBA00022692"/>
    </source>
</evidence>
<keyword evidence="4 9" id="KW-1133">Transmembrane helix</keyword>
<dbReference type="Pfam" id="PF00211">
    <property type="entry name" value="Guanylate_cyc"/>
    <property type="match status" value="1"/>
</dbReference>
<gene>
    <name evidence="11" type="ORF">Pmani_023108</name>
</gene>
<keyword evidence="5 9" id="KW-0472">Membrane</keyword>
<dbReference type="GO" id="GO:0007168">
    <property type="term" value="P:receptor guanylyl cyclase signaling pathway"/>
    <property type="evidence" value="ECO:0007669"/>
    <property type="project" value="TreeGrafter"/>
</dbReference>